<protein>
    <submittedName>
        <fullName evidence="1">Uncharacterized protein</fullName>
    </submittedName>
</protein>
<accession>A0ACC0WGH0</accession>
<sequence>MNIRLILLLASSAHLTGNTFLVVAAGSEYLTTENKPKFESTDDNRSTTSERSLRVRAKMDEEDEERGAIFDARNSFFSRAVNHFRKPPSTVEDKVTKIFQRYHKEGVINSAKTLRTIRRLVKKRVTPDRFVTALALNPKDELLAEKLLLLDEFLKVFYRRNPESKHVTAAALASTPLVAQGMKPGELVTALKLDPSDTRLASKLLFIDEFVDAFNHGKLEPERVTVAQALKSTPRSALIKHLVIGKQNAESERALDMMLKKSADNLDEFVSVMEIKNHMLDQPRVREALLNFAKSRHISVNDAHTFMHERKKLHYRDHAVNLILTPG</sequence>
<organism evidence="1 2">
    <name type="scientific">Peronosclerospora sorghi</name>
    <dbReference type="NCBI Taxonomy" id="230839"/>
    <lineage>
        <taxon>Eukaryota</taxon>
        <taxon>Sar</taxon>
        <taxon>Stramenopiles</taxon>
        <taxon>Oomycota</taxon>
        <taxon>Peronosporomycetes</taxon>
        <taxon>Peronosporales</taxon>
        <taxon>Peronosporaceae</taxon>
        <taxon>Peronosclerospora</taxon>
    </lineage>
</organism>
<dbReference type="EMBL" id="CM047592">
    <property type="protein sequence ID" value="KAI9917188.1"/>
    <property type="molecule type" value="Genomic_DNA"/>
</dbReference>
<reference evidence="1 2" key="1">
    <citation type="journal article" date="2022" name="bioRxiv">
        <title>The genome of the oomycete Peronosclerospora sorghi, a cosmopolitan pathogen of maize and sorghum, is inflated with dispersed pseudogenes.</title>
        <authorList>
            <person name="Fletcher K."/>
            <person name="Martin F."/>
            <person name="Isakeit T."/>
            <person name="Cavanaugh K."/>
            <person name="Magill C."/>
            <person name="Michelmore R."/>
        </authorList>
    </citation>
    <scope>NUCLEOTIDE SEQUENCE [LARGE SCALE GENOMIC DNA]</scope>
    <source>
        <strain evidence="1">P6</strain>
    </source>
</reference>
<dbReference type="Proteomes" id="UP001163321">
    <property type="component" value="Chromosome 13"/>
</dbReference>
<comment type="caution">
    <text evidence="1">The sequence shown here is derived from an EMBL/GenBank/DDBJ whole genome shotgun (WGS) entry which is preliminary data.</text>
</comment>
<proteinExistence type="predicted"/>
<keyword evidence="2" id="KW-1185">Reference proteome</keyword>
<gene>
    <name evidence="1" type="ORF">PsorP6_013282</name>
</gene>
<name>A0ACC0WGH0_9STRA</name>
<evidence type="ECO:0000313" key="2">
    <source>
        <dbReference type="Proteomes" id="UP001163321"/>
    </source>
</evidence>
<evidence type="ECO:0000313" key="1">
    <source>
        <dbReference type="EMBL" id="KAI9917188.1"/>
    </source>
</evidence>